<sequence length="677" mass="71449">MPFVKAFSEAGAAARLVLVGVRGFGEVHAERIARLAAAGEVELVAAVDPAVAGTSPTAHGVDLHADLDEALAAVGPVDVVVVAAPIGAHFPLTRTALLAGADVYLEKPPVTSLAELTALLDLERQTGRVVQVGFQSLGSHAVPRLRDDGYGLGPVVRVGAVGAWSRTVGYWNRSSWSGRRSLDGRAVVDGVVTNALAHAVATALAVVGCRTVDDVASVDVDLYRANKIDSDDTSVVRVRTARGLDVTCALTLCAPEQREPLVHVEGERGRAAFSYTTDRVDLQTGAGSDETVRSETTGRTDLLENLLAHRRDGAPLLVPLASTGAFMRVLAAVADADEPVHVDGGSVTWEGEGDDRRPVVDDVEAWLERAVATGRTFTELGVPWAHAGRDTVLARAVVDEHEVADYLDGAGTIPSSSPRPYLHPVRTRRGVTVTARHPADHDWHCGIGLAVPDVNGTSLWGGGTYVHGTGFVLLDDHGRIDGGPVETERDGGGFRQRLAWRAHDGSVLLHEERTVRWSGLDPRTWRLTFASVLRAEPDVLLGSPGSKGRVGGGYGGFFWRLPACRDAEVFTADAHGEDDVHGSVTPWVAWSSDFSAGPGETGPATVVVASAQAAAAGEPWFVRLRDYPGLGSALAWTEPLRIPAGQSLARRYDLAIADGRLTPVEATALADVLLAEG</sequence>
<evidence type="ECO:0000259" key="2">
    <source>
        <dbReference type="Pfam" id="PF01408"/>
    </source>
</evidence>
<dbReference type="Proteomes" id="UP000198504">
    <property type="component" value="Unassembled WGS sequence"/>
</dbReference>
<evidence type="ECO:0000313" key="4">
    <source>
        <dbReference type="Proteomes" id="UP000198504"/>
    </source>
</evidence>
<dbReference type="PANTHER" id="PTHR43818:SF11">
    <property type="entry name" value="BCDNA.GH03377"/>
    <property type="match status" value="1"/>
</dbReference>
<accession>A0A1H9G2Q7</accession>
<dbReference type="InterPro" id="IPR029475">
    <property type="entry name" value="DUF6807"/>
</dbReference>
<dbReference type="Gene3D" id="3.30.360.10">
    <property type="entry name" value="Dihydrodipicolinate Reductase, domain 2"/>
    <property type="match status" value="1"/>
</dbReference>
<protein>
    <submittedName>
        <fullName evidence="3">Predicted dehydrogenase</fullName>
    </submittedName>
</protein>
<dbReference type="EMBL" id="FOFA01000003">
    <property type="protein sequence ID" value="SEQ44243.1"/>
    <property type="molecule type" value="Genomic_DNA"/>
</dbReference>
<dbReference type="InterPro" id="IPR036291">
    <property type="entry name" value="NAD(P)-bd_dom_sf"/>
</dbReference>
<dbReference type="SUPFAM" id="SSF55347">
    <property type="entry name" value="Glyceraldehyde-3-phosphate dehydrogenase-like, C-terminal domain"/>
    <property type="match status" value="1"/>
</dbReference>
<evidence type="ECO:0000256" key="1">
    <source>
        <dbReference type="ARBA" id="ARBA00023002"/>
    </source>
</evidence>
<dbReference type="PANTHER" id="PTHR43818">
    <property type="entry name" value="BCDNA.GH03377"/>
    <property type="match status" value="1"/>
</dbReference>
<keyword evidence="4" id="KW-1185">Reference proteome</keyword>
<dbReference type="GO" id="GO:0016491">
    <property type="term" value="F:oxidoreductase activity"/>
    <property type="evidence" value="ECO:0007669"/>
    <property type="project" value="UniProtKB-KW"/>
</dbReference>
<name>A0A1H9G2Q7_9ACTN</name>
<dbReference type="InterPro" id="IPR000683">
    <property type="entry name" value="Gfo/Idh/MocA-like_OxRdtase_N"/>
</dbReference>
<dbReference type="InterPro" id="IPR050463">
    <property type="entry name" value="Gfo/Idh/MocA_oxidrdct_glycsds"/>
</dbReference>
<dbReference type="Pfam" id="PF01408">
    <property type="entry name" value="GFO_IDH_MocA"/>
    <property type="match status" value="1"/>
</dbReference>
<dbReference type="STRING" id="1036181.SAMN05421756_103472"/>
<dbReference type="Gene3D" id="3.40.50.720">
    <property type="entry name" value="NAD(P)-binding Rossmann-like Domain"/>
    <property type="match status" value="1"/>
</dbReference>
<dbReference type="AlphaFoldDB" id="A0A1H9G2Q7"/>
<dbReference type="SUPFAM" id="SSF51735">
    <property type="entry name" value="NAD(P)-binding Rossmann-fold domains"/>
    <property type="match status" value="1"/>
</dbReference>
<keyword evidence="1" id="KW-0560">Oxidoreductase</keyword>
<dbReference type="Pfam" id="PF14100">
    <property type="entry name" value="DUF6807"/>
    <property type="match status" value="1"/>
</dbReference>
<organism evidence="3 4">
    <name type="scientific">Microlunatus flavus</name>
    <dbReference type="NCBI Taxonomy" id="1036181"/>
    <lineage>
        <taxon>Bacteria</taxon>
        <taxon>Bacillati</taxon>
        <taxon>Actinomycetota</taxon>
        <taxon>Actinomycetes</taxon>
        <taxon>Propionibacteriales</taxon>
        <taxon>Propionibacteriaceae</taxon>
        <taxon>Microlunatus</taxon>
    </lineage>
</organism>
<evidence type="ECO:0000313" key="3">
    <source>
        <dbReference type="EMBL" id="SEQ44243.1"/>
    </source>
</evidence>
<dbReference type="GO" id="GO:0000166">
    <property type="term" value="F:nucleotide binding"/>
    <property type="evidence" value="ECO:0007669"/>
    <property type="project" value="InterPro"/>
</dbReference>
<gene>
    <name evidence="3" type="ORF">SAMN05421756_103472</name>
</gene>
<feature type="domain" description="Gfo/Idh/MocA-like oxidoreductase N-terminal" evidence="2">
    <location>
        <begin position="15"/>
        <end position="134"/>
    </location>
</feature>
<reference evidence="4" key="1">
    <citation type="submission" date="2016-10" db="EMBL/GenBank/DDBJ databases">
        <authorList>
            <person name="Varghese N."/>
            <person name="Submissions S."/>
        </authorList>
    </citation>
    <scope>NUCLEOTIDE SEQUENCE [LARGE SCALE GENOMIC DNA]</scope>
    <source>
        <strain evidence="4">CGMCC 4.6856</strain>
    </source>
</reference>
<proteinExistence type="predicted"/>